<dbReference type="InterPro" id="IPR051095">
    <property type="entry name" value="Dros_DevTransReg"/>
</dbReference>
<feature type="compositionally biased region" description="Polar residues" evidence="6">
    <location>
        <begin position="222"/>
        <end position="241"/>
    </location>
</feature>
<dbReference type="GO" id="GO:0005634">
    <property type="term" value="C:nucleus"/>
    <property type="evidence" value="ECO:0007669"/>
    <property type="project" value="UniProtKB-SubCell"/>
</dbReference>
<keyword evidence="2" id="KW-0479">Metal-binding</keyword>
<keyword evidence="3" id="KW-0863">Zinc-finger</keyword>
<feature type="compositionally biased region" description="Polar residues" evidence="6">
    <location>
        <begin position="180"/>
        <end position="189"/>
    </location>
</feature>
<comment type="subcellular location">
    <subcellularLocation>
        <location evidence="1">Nucleus</location>
    </subcellularLocation>
</comment>
<dbReference type="OrthoDB" id="2311693at2759"/>
<feature type="compositionally biased region" description="Polar residues" evidence="6">
    <location>
        <begin position="149"/>
        <end position="162"/>
    </location>
</feature>
<dbReference type="InterPro" id="IPR000210">
    <property type="entry name" value="BTB/POZ_dom"/>
</dbReference>
<evidence type="ECO:0000256" key="6">
    <source>
        <dbReference type="SAM" id="MobiDB-lite"/>
    </source>
</evidence>
<feature type="domain" description="BTB" evidence="7">
    <location>
        <begin position="31"/>
        <end position="96"/>
    </location>
</feature>
<dbReference type="Gene3D" id="2.20.25.240">
    <property type="match status" value="1"/>
</dbReference>
<dbReference type="GO" id="GO:0006357">
    <property type="term" value="P:regulation of transcription by RNA polymerase II"/>
    <property type="evidence" value="ECO:0007669"/>
    <property type="project" value="TreeGrafter"/>
</dbReference>
<organism evidence="8 9">
    <name type="scientific">Chironomus riparius</name>
    <dbReference type="NCBI Taxonomy" id="315576"/>
    <lineage>
        <taxon>Eukaryota</taxon>
        <taxon>Metazoa</taxon>
        <taxon>Ecdysozoa</taxon>
        <taxon>Arthropoda</taxon>
        <taxon>Hexapoda</taxon>
        <taxon>Insecta</taxon>
        <taxon>Pterygota</taxon>
        <taxon>Neoptera</taxon>
        <taxon>Endopterygota</taxon>
        <taxon>Diptera</taxon>
        <taxon>Nematocera</taxon>
        <taxon>Chironomoidea</taxon>
        <taxon>Chironomidae</taxon>
        <taxon>Chironominae</taxon>
        <taxon>Chironomus</taxon>
    </lineage>
</organism>
<name>A0A9N9WN12_9DIPT</name>
<evidence type="ECO:0000256" key="1">
    <source>
        <dbReference type="ARBA" id="ARBA00004123"/>
    </source>
</evidence>
<dbReference type="CDD" id="cd18315">
    <property type="entry name" value="BTB_POZ_BAB-like"/>
    <property type="match status" value="1"/>
</dbReference>
<reference evidence="8" key="2">
    <citation type="submission" date="2022-10" db="EMBL/GenBank/DDBJ databases">
        <authorList>
            <consortium name="ENA_rothamsted_submissions"/>
            <consortium name="culmorum"/>
            <person name="King R."/>
        </authorList>
    </citation>
    <scope>NUCLEOTIDE SEQUENCE</scope>
</reference>
<dbReference type="PANTHER" id="PTHR23110:SF81">
    <property type="entry name" value="BTB-PROTEIN-VII, ISOFORM F-RELATED"/>
    <property type="match status" value="1"/>
</dbReference>
<evidence type="ECO:0000256" key="4">
    <source>
        <dbReference type="ARBA" id="ARBA00022833"/>
    </source>
</evidence>
<dbReference type="PANTHER" id="PTHR23110">
    <property type="entry name" value="BTB DOMAIN TRANSCRIPTION FACTOR"/>
    <property type="match status" value="1"/>
</dbReference>
<feature type="compositionally biased region" description="Low complexity" evidence="6">
    <location>
        <begin position="247"/>
        <end position="259"/>
    </location>
</feature>
<protein>
    <recommendedName>
        <fullName evidence="7">BTB domain-containing protein</fullName>
    </recommendedName>
</protein>
<evidence type="ECO:0000256" key="2">
    <source>
        <dbReference type="ARBA" id="ARBA00022723"/>
    </source>
</evidence>
<sequence length="592" mass="65177">MEEFALCWNKLKFAENLSSGFQSLFDRGDFVDCTIACDGQLLQCHKLVLAICSPYFREIFMNNPCRHPIIILKDVTFSIMSELLQFMYQGEVNVKQAELQAFMSIAESLQIKGLATNSGSNNSNNNGTNNNNNNSTSNGNNSTMRGSEAMNSSYSQFHSNNVSGGGGTANNAGVHRNHNQHQFNSAGSHTENHRQTTSTPLSTTSSIDCGNHAMKGGKHMSGESSTPQTATPLSSSSSFVQKRTIDQISEQQQQRQSQMKMKRTVHDVSDSDMNDSIDNMTSDDIFLPASMQPQVTINESPRFDANCVKRENSNDVIRPQSPGNIYRNSYHSSNSMQNTSFPYFPDFSPSDLSNSNNLNDLSKSHMEVPPGTHNTSLTNVTMLSATSLLHNSMIFNRNNTVATQQGMKTYWLCRSYRLTTCRARCITHQGQLISTTGQHNHPPHVKGGAASTLTTPTMMGASNNFKMEDTSSAFGHQHQMSNQMQGMSSTANLTMINQQQQQQQSMNNFAIPTNNNNNSSSSNFSMSNILSPTLSDIDPILMHAANQLDSNIQITPIINASIDDLNMNPLDSDITIHDTSNIHNIAITTANN</sequence>
<evidence type="ECO:0000259" key="7">
    <source>
        <dbReference type="PROSITE" id="PS50097"/>
    </source>
</evidence>
<feature type="compositionally biased region" description="Low complexity" evidence="6">
    <location>
        <begin position="116"/>
        <end position="143"/>
    </location>
</feature>
<gene>
    <name evidence="8" type="ORF">CHIRRI_LOCUS489</name>
</gene>
<feature type="region of interest" description="Disordered" evidence="6">
    <location>
        <begin position="116"/>
        <end position="273"/>
    </location>
</feature>
<feature type="compositionally biased region" description="Low complexity" evidence="6">
    <location>
        <begin position="196"/>
        <end position="206"/>
    </location>
</feature>
<accession>A0A9N9WN12</accession>
<dbReference type="Pfam" id="PF00651">
    <property type="entry name" value="BTB"/>
    <property type="match status" value="1"/>
</dbReference>
<dbReference type="InterPro" id="IPR011333">
    <property type="entry name" value="SKP1/BTB/POZ_sf"/>
</dbReference>
<feature type="region of interest" description="Disordered" evidence="6">
    <location>
        <begin position="311"/>
        <end position="331"/>
    </location>
</feature>
<dbReference type="SUPFAM" id="SSF54695">
    <property type="entry name" value="POZ domain"/>
    <property type="match status" value="1"/>
</dbReference>
<keyword evidence="9" id="KW-1185">Reference proteome</keyword>
<dbReference type="GO" id="GO:0008270">
    <property type="term" value="F:zinc ion binding"/>
    <property type="evidence" value="ECO:0007669"/>
    <property type="project" value="UniProtKB-KW"/>
</dbReference>
<dbReference type="AlphaFoldDB" id="A0A9N9WN12"/>
<keyword evidence="5" id="KW-0539">Nucleus</keyword>
<evidence type="ECO:0000256" key="3">
    <source>
        <dbReference type="ARBA" id="ARBA00022771"/>
    </source>
</evidence>
<dbReference type="InterPro" id="IPR007588">
    <property type="entry name" value="Znf_FLYWCH"/>
</dbReference>
<keyword evidence="4" id="KW-0862">Zinc</keyword>
<dbReference type="Proteomes" id="UP001153620">
    <property type="component" value="Chromosome 1"/>
</dbReference>
<dbReference type="PROSITE" id="PS50097">
    <property type="entry name" value="BTB"/>
    <property type="match status" value="1"/>
</dbReference>
<dbReference type="EMBL" id="OU895877">
    <property type="protein sequence ID" value="CAG9797491.1"/>
    <property type="molecule type" value="Genomic_DNA"/>
</dbReference>
<evidence type="ECO:0000256" key="5">
    <source>
        <dbReference type="ARBA" id="ARBA00023242"/>
    </source>
</evidence>
<proteinExistence type="predicted"/>
<dbReference type="SMART" id="SM00225">
    <property type="entry name" value="BTB"/>
    <property type="match status" value="1"/>
</dbReference>
<feature type="compositionally biased region" description="Polar residues" evidence="6">
    <location>
        <begin position="321"/>
        <end position="331"/>
    </location>
</feature>
<dbReference type="Pfam" id="PF04500">
    <property type="entry name" value="FLYWCH"/>
    <property type="match status" value="1"/>
</dbReference>
<evidence type="ECO:0000313" key="8">
    <source>
        <dbReference type="EMBL" id="CAG9797491.1"/>
    </source>
</evidence>
<dbReference type="Gene3D" id="3.30.710.10">
    <property type="entry name" value="Potassium Channel Kv1.1, Chain A"/>
    <property type="match status" value="1"/>
</dbReference>
<evidence type="ECO:0000313" key="9">
    <source>
        <dbReference type="Proteomes" id="UP001153620"/>
    </source>
</evidence>
<reference evidence="8" key="1">
    <citation type="submission" date="2022-01" db="EMBL/GenBank/DDBJ databases">
        <authorList>
            <person name="King R."/>
        </authorList>
    </citation>
    <scope>NUCLEOTIDE SEQUENCE</scope>
</reference>